<dbReference type="EMBL" id="CM000143">
    <property type="protein sequence ID" value="EAZ35944.1"/>
    <property type="molecule type" value="Genomic_DNA"/>
</dbReference>
<evidence type="ECO:0000313" key="2">
    <source>
        <dbReference type="EMBL" id="EAZ35944.1"/>
    </source>
</evidence>
<proteinExistence type="predicted"/>
<gene>
    <name evidence="2" type="ORF">OsJ_20248</name>
</gene>
<dbReference type="AlphaFoldDB" id="A3B8Q5"/>
<accession>A3B8Q5</accession>
<name>A3B8Q5_ORYSJ</name>
<feature type="region of interest" description="Disordered" evidence="1">
    <location>
        <begin position="27"/>
        <end position="70"/>
    </location>
</feature>
<reference evidence="2" key="2">
    <citation type="submission" date="2008-12" db="EMBL/GenBank/DDBJ databases">
        <title>Improved gene annotation of the rice (Oryza sativa) genomes.</title>
        <authorList>
            <person name="Wang J."/>
            <person name="Li R."/>
            <person name="Fan W."/>
            <person name="Huang Q."/>
            <person name="Zhang J."/>
            <person name="Zhou Y."/>
            <person name="Hu Y."/>
            <person name="Zi S."/>
            <person name="Li J."/>
            <person name="Ni P."/>
            <person name="Zheng H."/>
            <person name="Zhang Y."/>
            <person name="Zhao M."/>
            <person name="Hao Q."/>
            <person name="McDermott J."/>
            <person name="Samudrala R."/>
            <person name="Kristiansen K."/>
            <person name="Wong G.K.-S."/>
        </authorList>
    </citation>
    <scope>NUCLEOTIDE SEQUENCE</scope>
</reference>
<dbReference type="Proteomes" id="UP000007752">
    <property type="component" value="Chromosome 6"/>
</dbReference>
<evidence type="ECO:0000256" key="1">
    <source>
        <dbReference type="SAM" id="MobiDB-lite"/>
    </source>
</evidence>
<feature type="compositionally biased region" description="Pro residues" evidence="1">
    <location>
        <begin position="44"/>
        <end position="53"/>
    </location>
</feature>
<protein>
    <submittedName>
        <fullName evidence="2">Uncharacterized protein</fullName>
    </submittedName>
</protein>
<sequence>MEARGCGHHHRDRLDASAIKSLPSVMTVRSCGQRGRQRRYARMPSPPSSPPPTLTNCLRRRTRHGEEHRRQRAIDDLLRGGDAVVAEAAGGANQVPGDEAPSVPWGAMAWVRGAVGVQDEFNDRFNPRIIKISSLSATNHDNTPPFSMEEVGADALAIIVDVATDDEVRAAHQLARLVVVHARHLGPAAEPPGDVLSPQSSLPVSEQ</sequence>
<feature type="region of interest" description="Disordered" evidence="1">
    <location>
        <begin position="188"/>
        <end position="207"/>
    </location>
</feature>
<reference evidence="2" key="1">
    <citation type="journal article" date="2005" name="PLoS Biol.">
        <title>The genomes of Oryza sativa: a history of duplications.</title>
        <authorList>
            <person name="Yu J."/>
            <person name="Wang J."/>
            <person name="Lin W."/>
            <person name="Li S."/>
            <person name="Li H."/>
            <person name="Zhou J."/>
            <person name="Ni P."/>
            <person name="Dong W."/>
            <person name="Hu S."/>
            <person name="Zeng C."/>
            <person name="Zhang J."/>
            <person name="Zhang Y."/>
            <person name="Li R."/>
            <person name="Xu Z."/>
            <person name="Li S."/>
            <person name="Li X."/>
            <person name="Zheng H."/>
            <person name="Cong L."/>
            <person name="Lin L."/>
            <person name="Yin J."/>
            <person name="Geng J."/>
            <person name="Li G."/>
            <person name="Shi J."/>
            <person name="Liu J."/>
            <person name="Lv H."/>
            <person name="Li J."/>
            <person name="Wang J."/>
            <person name="Deng Y."/>
            <person name="Ran L."/>
            <person name="Shi X."/>
            <person name="Wang X."/>
            <person name="Wu Q."/>
            <person name="Li C."/>
            <person name="Ren X."/>
            <person name="Wang J."/>
            <person name="Wang X."/>
            <person name="Li D."/>
            <person name="Liu D."/>
            <person name="Zhang X."/>
            <person name="Ji Z."/>
            <person name="Zhao W."/>
            <person name="Sun Y."/>
            <person name="Zhang Z."/>
            <person name="Bao J."/>
            <person name="Han Y."/>
            <person name="Dong L."/>
            <person name="Ji J."/>
            <person name="Chen P."/>
            <person name="Wu S."/>
            <person name="Liu J."/>
            <person name="Xiao Y."/>
            <person name="Bu D."/>
            <person name="Tan J."/>
            <person name="Yang L."/>
            <person name="Ye C."/>
            <person name="Zhang J."/>
            <person name="Xu J."/>
            <person name="Zhou Y."/>
            <person name="Yu Y."/>
            <person name="Zhang B."/>
            <person name="Zhuang S."/>
            <person name="Wei H."/>
            <person name="Liu B."/>
            <person name="Lei M."/>
            <person name="Yu H."/>
            <person name="Li Y."/>
            <person name="Xu H."/>
            <person name="Wei S."/>
            <person name="He X."/>
            <person name="Fang L."/>
            <person name="Zhang Z."/>
            <person name="Zhang Y."/>
            <person name="Huang X."/>
            <person name="Su Z."/>
            <person name="Tong W."/>
            <person name="Li J."/>
            <person name="Tong Z."/>
            <person name="Li S."/>
            <person name="Ye J."/>
            <person name="Wang L."/>
            <person name="Fang L."/>
            <person name="Lei T."/>
            <person name="Chen C."/>
            <person name="Chen H."/>
            <person name="Xu Z."/>
            <person name="Li H."/>
            <person name="Huang H."/>
            <person name="Zhang F."/>
            <person name="Xu H."/>
            <person name="Li N."/>
            <person name="Zhao C."/>
            <person name="Li S."/>
            <person name="Dong L."/>
            <person name="Huang Y."/>
            <person name="Li L."/>
            <person name="Xi Y."/>
            <person name="Qi Q."/>
            <person name="Li W."/>
            <person name="Zhang B."/>
            <person name="Hu W."/>
            <person name="Zhang Y."/>
            <person name="Tian X."/>
            <person name="Jiao Y."/>
            <person name="Liang X."/>
            <person name="Jin J."/>
            <person name="Gao L."/>
            <person name="Zheng W."/>
            <person name="Hao B."/>
            <person name="Liu S."/>
            <person name="Wang W."/>
            <person name="Yuan L."/>
            <person name="Cao M."/>
            <person name="McDermott J."/>
            <person name="Samudrala R."/>
            <person name="Wang J."/>
            <person name="Wong G.K."/>
            <person name="Yang H."/>
        </authorList>
    </citation>
    <scope>NUCLEOTIDE SEQUENCE [LARGE SCALE GENOMIC DNA]</scope>
</reference>
<organism evidence="2">
    <name type="scientific">Oryza sativa subsp. japonica</name>
    <name type="common">Rice</name>
    <dbReference type="NCBI Taxonomy" id="39947"/>
    <lineage>
        <taxon>Eukaryota</taxon>
        <taxon>Viridiplantae</taxon>
        <taxon>Streptophyta</taxon>
        <taxon>Embryophyta</taxon>
        <taxon>Tracheophyta</taxon>
        <taxon>Spermatophyta</taxon>
        <taxon>Magnoliopsida</taxon>
        <taxon>Liliopsida</taxon>
        <taxon>Poales</taxon>
        <taxon>Poaceae</taxon>
        <taxon>BOP clade</taxon>
        <taxon>Oryzoideae</taxon>
        <taxon>Oryzeae</taxon>
        <taxon>Oryzinae</taxon>
        <taxon>Oryza</taxon>
        <taxon>Oryza sativa</taxon>
    </lineage>
</organism>
<feature type="compositionally biased region" description="Polar residues" evidence="1">
    <location>
        <begin position="197"/>
        <end position="207"/>
    </location>
</feature>